<keyword evidence="22" id="KW-1185">Reference proteome</keyword>
<evidence type="ECO:0000256" key="19">
    <source>
        <dbReference type="SAM" id="SignalP"/>
    </source>
</evidence>
<comment type="catalytic activity">
    <reaction evidence="1">
        <text>Hydrolysis of terminal, non-reducing beta-D-glucosyl residues with release of beta-D-glucose.</text>
        <dbReference type="EC" id="3.2.1.21"/>
    </reaction>
</comment>
<evidence type="ECO:0000256" key="14">
    <source>
        <dbReference type="ARBA" id="ARBA00039579"/>
    </source>
</evidence>
<comment type="caution">
    <text evidence="21">The sequence shown here is derived from an EMBL/GenBank/DDBJ whole genome shotgun (WGS) entry which is preliminary data.</text>
</comment>
<dbReference type="Gene3D" id="2.60.40.10">
    <property type="entry name" value="Immunoglobulins"/>
    <property type="match status" value="1"/>
</dbReference>
<evidence type="ECO:0000256" key="15">
    <source>
        <dbReference type="ARBA" id="ARBA00041276"/>
    </source>
</evidence>
<comment type="pathway">
    <text evidence="3">Glycan metabolism; cellulose degradation.</text>
</comment>
<evidence type="ECO:0000256" key="10">
    <source>
        <dbReference type="ARBA" id="ARBA00023277"/>
    </source>
</evidence>
<dbReference type="FunFam" id="3.20.20.300:FF:000002">
    <property type="entry name" value="Probable beta-glucosidase"/>
    <property type="match status" value="1"/>
</dbReference>
<evidence type="ECO:0000256" key="8">
    <source>
        <dbReference type="ARBA" id="ARBA00022801"/>
    </source>
</evidence>
<evidence type="ECO:0000256" key="12">
    <source>
        <dbReference type="ARBA" id="ARBA00023326"/>
    </source>
</evidence>
<dbReference type="PANTHER" id="PTHR42715:SF12">
    <property type="entry name" value="BETA-GLUCOSIDASE G-RELATED"/>
    <property type="match status" value="1"/>
</dbReference>
<protein>
    <recommendedName>
        <fullName evidence="14">Probable beta-glucosidase G</fullName>
        <ecNumber evidence="5">3.2.1.21</ecNumber>
    </recommendedName>
    <alternativeName>
        <fullName evidence="15">Beta-D-glucoside glucohydrolase G</fullName>
    </alternativeName>
    <alternativeName>
        <fullName evidence="16">Cellobiase G</fullName>
    </alternativeName>
    <alternativeName>
        <fullName evidence="17">Gentiobiase G</fullName>
    </alternativeName>
</protein>
<feature type="domain" description="Fibronectin type III-like" evidence="20">
    <location>
        <begin position="729"/>
        <end position="801"/>
    </location>
</feature>
<evidence type="ECO:0000256" key="5">
    <source>
        <dbReference type="ARBA" id="ARBA00012744"/>
    </source>
</evidence>
<keyword evidence="9" id="KW-0325">Glycoprotein</keyword>
<dbReference type="InterPro" id="IPR050288">
    <property type="entry name" value="Cellulose_deg_GH3"/>
</dbReference>
<dbReference type="GO" id="GO:0009251">
    <property type="term" value="P:glucan catabolic process"/>
    <property type="evidence" value="ECO:0007669"/>
    <property type="project" value="TreeGrafter"/>
</dbReference>
<keyword evidence="8" id="KW-0378">Hydrolase</keyword>
<comment type="subcellular location">
    <subcellularLocation>
        <location evidence="2">Secreted</location>
    </subcellularLocation>
</comment>
<keyword evidence="11" id="KW-0326">Glycosidase</keyword>
<keyword evidence="6" id="KW-0964">Secreted</keyword>
<evidence type="ECO:0000256" key="13">
    <source>
        <dbReference type="ARBA" id="ARBA00024983"/>
    </source>
</evidence>
<evidence type="ECO:0000256" key="9">
    <source>
        <dbReference type="ARBA" id="ARBA00023180"/>
    </source>
</evidence>
<dbReference type="SUPFAM" id="SSF52279">
    <property type="entry name" value="Beta-D-glucan exohydrolase, C-terminal domain"/>
    <property type="match status" value="1"/>
</dbReference>
<dbReference type="InterPro" id="IPR017853">
    <property type="entry name" value="GH"/>
</dbReference>
<dbReference type="AlphaFoldDB" id="A0AAV9JKT5"/>
<dbReference type="InterPro" id="IPR013783">
    <property type="entry name" value="Ig-like_fold"/>
</dbReference>
<gene>
    <name evidence="21" type="ORF">LTR36_002439</name>
</gene>
<evidence type="ECO:0000256" key="3">
    <source>
        <dbReference type="ARBA" id="ARBA00004987"/>
    </source>
</evidence>
<name>A0AAV9JKT5_9PEZI</name>
<comment type="function">
    <text evidence="13">Beta-glucosidases are one of a number of cellulolytic enzymes involved in the degradation of cellulosic biomass. Catalyzes the last step releasing glucose from the inhibitory cellobiose.</text>
</comment>
<evidence type="ECO:0000313" key="21">
    <source>
        <dbReference type="EMBL" id="KAK4545875.1"/>
    </source>
</evidence>
<dbReference type="InterPro" id="IPR002772">
    <property type="entry name" value="Glyco_hydro_3_C"/>
</dbReference>
<dbReference type="PANTHER" id="PTHR42715">
    <property type="entry name" value="BETA-GLUCOSIDASE"/>
    <property type="match status" value="1"/>
</dbReference>
<dbReference type="Gene3D" id="3.40.50.1700">
    <property type="entry name" value="Glycoside hydrolase family 3 C-terminal domain"/>
    <property type="match status" value="1"/>
</dbReference>
<dbReference type="InterPro" id="IPR026891">
    <property type="entry name" value="Fn3-like"/>
</dbReference>
<dbReference type="EC" id="3.2.1.21" evidence="5"/>
<dbReference type="GO" id="GO:0008422">
    <property type="term" value="F:beta-glucosidase activity"/>
    <property type="evidence" value="ECO:0007669"/>
    <property type="project" value="UniProtKB-EC"/>
</dbReference>
<dbReference type="InterPro" id="IPR036881">
    <property type="entry name" value="Glyco_hydro_3_C_sf"/>
</dbReference>
<dbReference type="InterPro" id="IPR001764">
    <property type="entry name" value="Glyco_hydro_3_N"/>
</dbReference>
<dbReference type="InterPro" id="IPR036962">
    <property type="entry name" value="Glyco_hydro_3_N_sf"/>
</dbReference>
<feature type="signal peptide" evidence="19">
    <location>
        <begin position="1"/>
        <end position="23"/>
    </location>
</feature>
<evidence type="ECO:0000256" key="6">
    <source>
        <dbReference type="ARBA" id="ARBA00022525"/>
    </source>
</evidence>
<sequence length="849" mass="90212">MGHIADKLRVAATLLATLGAVNGQTNGSIFGELTQYGSSPAVYPTPNATGLDWATAFEQASAFVNELTLEEKMLLVTGTPGPCVGNIAPIPRLNFSGLCLQDGPLAIRQATYASVFPAGLSVAASWDRTLAKQRGVEMALEFKGKGAHVALGPVAGPLGRSGYGGRNWEGFSPDPYLTGLLFGDTIEGMQSTGLQACAKHFVGLPIAYEQETQRNPSVSPDGLTIEAVSSNLDDRTMHELYLWPFQNAVKSGVASVMCSYNRINGSYACQNSKTMNGLLKGELGFQGYVMSDWGGTHSGVASVNAGLDMDMPGGVAFLESGTNAHSFFGANFTAAADNGTISLDRVDDMCRRILTPYFYLGQTTYPPIDGEEYALNYWSPSDANYNFTIGPSNVDVRDDHAQLIRELGAAGLVLLKNVDSALPLKTPKNIGVFGNDAGDEVDGLYFDGDADFTNIGFQYGVLPVGGGSGTGRFSYVVSPLEAIKAKAAQQGNGALVQYVLNNTLITDTSGFSIVQPSPPDVCLVFLKTWATEGYDRPSLLVDWNGTAVVETVAASCPNTIVITNSGGLNILPFASNPNVTAIIAAHYPGQEVGNSIVDVLWGDVNPSGKLPYTIALAEADYAFAPITNSTALLETEDPNAWQSDFEERLLIDYRYFDYYNETVQYEFGFGLSYTTFSMGNSSITRVGSGSISALPSNETIVPGGNPSLWETLYSVSVSVTNTGSVAGAAVPQLYLGLPQPANEDITPVKVLRGFEKITLRPSESQTVTFDLTRRDISYWDIYVQDWVIGTSAIGVLAGFSSRDIQATSSFSPLATGGNGGYGDGHGDHAGPWHWSASEGSSHWGSPKAI</sequence>
<dbReference type="Gene3D" id="3.20.20.300">
    <property type="entry name" value="Glycoside hydrolase, family 3, N-terminal domain"/>
    <property type="match status" value="1"/>
</dbReference>
<evidence type="ECO:0000256" key="17">
    <source>
        <dbReference type="ARBA" id="ARBA00041808"/>
    </source>
</evidence>
<dbReference type="Pfam" id="PF14310">
    <property type="entry name" value="Fn3-like"/>
    <property type="match status" value="1"/>
</dbReference>
<organism evidence="21 22">
    <name type="scientific">Oleoguttula mirabilis</name>
    <dbReference type="NCBI Taxonomy" id="1507867"/>
    <lineage>
        <taxon>Eukaryota</taxon>
        <taxon>Fungi</taxon>
        <taxon>Dikarya</taxon>
        <taxon>Ascomycota</taxon>
        <taxon>Pezizomycotina</taxon>
        <taxon>Dothideomycetes</taxon>
        <taxon>Dothideomycetidae</taxon>
        <taxon>Mycosphaerellales</taxon>
        <taxon>Teratosphaeriaceae</taxon>
        <taxon>Oleoguttula</taxon>
    </lineage>
</organism>
<keyword evidence="10" id="KW-0119">Carbohydrate metabolism</keyword>
<dbReference type="PRINTS" id="PR00133">
    <property type="entry name" value="GLHYDRLASE3"/>
</dbReference>
<dbReference type="Pfam" id="PF01915">
    <property type="entry name" value="Glyco_hydro_3_C"/>
    <property type="match status" value="1"/>
</dbReference>
<evidence type="ECO:0000313" key="22">
    <source>
        <dbReference type="Proteomes" id="UP001324427"/>
    </source>
</evidence>
<dbReference type="Pfam" id="PF00933">
    <property type="entry name" value="Glyco_hydro_3"/>
    <property type="match status" value="1"/>
</dbReference>
<feature type="chain" id="PRO_5043317270" description="Probable beta-glucosidase G" evidence="19">
    <location>
        <begin position="24"/>
        <end position="849"/>
    </location>
</feature>
<dbReference type="SMART" id="SM01217">
    <property type="entry name" value="Fn3_like"/>
    <property type="match status" value="1"/>
</dbReference>
<evidence type="ECO:0000256" key="18">
    <source>
        <dbReference type="SAM" id="MobiDB-lite"/>
    </source>
</evidence>
<evidence type="ECO:0000256" key="16">
    <source>
        <dbReference type="ARBA" id="ARBA00041601"/>
    </source>
</evidence>
<keyword evidence="12" id="KW-0624">Polysaccharide degradation</keyword>
<comment type="similarity">
    <text evidence="4">Belongs to the glycosyl hydrolase 3 family.</text>
</comment>
<dbReference type="Proteomes" id="UP001324427">
    <property type="component" value="Unassembled WGS sequence"/>
</dbReference>
<evidence type="ECO:0000256" key="1">
    <source>
        <dbReference type="ARBA" id="ARBA00000448"/>
    </source>
</evidence>
<evidence type="ECO:0000256" key="4">
    <source>
        <dbReference type="ARBA" id="ARBA00005336"/>
    </source>
</evidence>
<evidence type="ECO:0000256" key="7">
    <source>
        <dbReference type="ARBA" id="ARBA00022729"/>
    </source>
</evidence>
<feature type="region of interest" description="Disordered" evidence="18">
    <location>
        <begin position="818"/>
        <end position="849"/>
    </location>
</feature>
<keyword evidence="7 19" id="KW-0732">Signal</keyword>
<accession>A0AAV9JKT5</accession>
<evidence type="ECO:0000256" key="11">
    <source>
        <dbReference type="ARBA" id="ARBA00023295"/>
    </source>
</evidence>
<proteinExistence type="inferred from homology"/>
<dbReference type="GO" id="GO:0005576">
    <property type="term" value="C:extracellular region"/>
    <property type="evidence" value="ECO:0007669"/>
    <property type="project" value="UniProtKB-SubCell"/>
</dbReference>
<evidence type="ECO:0000256" key="2">
    <source>
        <dbReference type="ARBA" id="ARBA00004613"/>
    </source>
</evidence>
<dbReference type="EMBL" id="JAVFHQ010000017">
    <property type="protein sequence ID" value="KAK4545875.1"/>
    <property type="molecule type" value="Genomic_DNA"/>
</dbReference>
<reference evidence="21 22" key="1">
    <citation type="submission" date="2021-11" db="EMBL/GenBank/DDBJ databases">
        <title>Black yeast isolated from Biological Soil Crust.</title>
        <authorList>
            <person name="Kurbessoian T."/>
        </authorList>
    </citation>
    <scope>NUCLEOTIDE SEQUENCE [LARGE SCALE GENOMIC DNA]</scope>
    <source>
        <strain evidence="21 22">CCFEE 5522</strain>
    </source>
</reference>
<evidence type="ECO:0000259" key="20">
    <source>
        <dbReference type="SMART" id="SM01217"/>
    </source>
</evidence>
<dbReference type="SUPFAM" id="SSF51445">
    <property type="entry name" value="(Trans)glycosidases"/>
    <property type="match status" value="1"/>
</dbReference>